<comment type="pathway">
    <text evidence="4">Amino-acid degradation; L-kynurenine degradation; L-alanine and anthranilate from L-kynurenine: step 1/1.</text>
</comment>
<protein>
    <recommendedName>
        <fullName evidence="4">Kynureninase</fullName>
        <ecNumber evidence="4">3.7.1.3</ecNumber>
    </recommendedName>
</protein>
<name>A0A4S5E6Y1_9MICC</name>
<reference evidence="5 6" key="1">
    <citation type="submission" date="2019-04" db="EMBL/GenBank/DDBJ databases">
        <authorList>
            <person name="Liu Q."/>
            <person name="Xin Y.-H."/>
        </authorList>
    </citation>
    <scope>NUCLEOTIDE SEQUENCE [LARGE SCALE GENOMIC DNA]</scope>
    <source>
        <strain evidence="5 6">AM23</strain>
    </source>
</reference>
<dbReference type="InterPro" id="IPR010111">
    <property type="entry name" value="Kynureninase"/>
</dbReference>
<dbReference type="GO" id="GO:0030170">
    <property type="term" value="F:pyridoxal phosphate binding"/>
    <property type="evidence" value="ECO:0007669"/>
    <property type="project" value="InterPro"/>
</dbReference>
<keyword evidence="5" id="KW-0808">Transferase</keyword>
<dbReference type="GO" id="GO:0043420">
    <property type="term" value="P:anthranilate metabolic process"/>
    <property type="evidence" value="ECO:0007669"/>
    <property type="project" value="TreeGrafter"/>
</dbReference>
<dbReference type="GO" id="GO:0097053">
    <property type="term" value="P:L-kynurenine catabolic process"/>
    <property type="evidence" value="ECO:0007669"/>
    <property type="project" value="UniProtKB-UniPathway"/>
</dbReference>
<comment type="similarity">
    <text evidence="4">Belongs to the kynureninase family.</text>
</comment>
<evidence type="ECO:0000256" key="3">
    <source>
        <dbReference type="ARBA" id="ARBA00022898"/>
    </source>
</evidence>
<dbReference type="SUPFAM" id="SSF53383">
    <property type="entry name" value="PLP-dependent transferases"/>
    <property type="match status" value="1"/>
</dbReference>
<dbReference type="UniPathway" id="UPA00334">
    <property type="reaction ID" value="UER00455"/>
</dbReference>
<proteinExistence type="inferred from homology"/>
<dbReference type="GO" id="GO:0009435">
    <property type="term" value="P:NAD+ biosynthetic process"/>
    <property type="evidence" value="ECO:0007669"/>
    <property type="project" value="UniProtKB-UniPathway"/>
</dbReference>
<dbReference type="Gene3D" id="3.40.640.10">
    <property type="entry name" value="Type I PLP-dependent aspartate aminotransferase-like (Major domain)"/>
    <property type="match status" value="1"/>
</dbReference>
<keyword evidence="3 4" id="KW-0663">Pyridoxal phosphate</keyword>
<evidence type="ECO:0000256" key="4">
    <source>
        <dbReference type="PIRNR" id="PIRNR038800"/>
    </source>
</evidence>
<comment type="subunit">
    <text evidence="4">Homodimer.</text>
</comment>
<dbReference type="GO" id="GO:0005737">
    <property type="term" value="C:cytoplasm"/>
    <property type="evidence" value="ECO:0007669"/>
    <property type="project" value="InterPro"/>
</dbReference>
<evidence type="ECO:0000256" key="2">
    <source>
        <dbReference type="ARBA" id="ARBA00022801"/>
    </source>
</evidence>
<dbReference type="InterPro" id="IPR015424">
    <property type="entry name" value="PyrdxlP-dep_Trfase"/>
</dbReference>
<keyword evidence="1 4" id="KW-0662">Pyridine nucleotide biosynthesis</keyword>
<dbReference type="OrthoDB" id="9812626at2"/>
<dbReference type="Proteomes" id="UP000305233">
    <property type="component" value="Unassembled WGS sequence"/>
</dbReference>
<evidence type="ECO:0000313" key="6">
    <source>
        <dbReference type="Proteomes" id="UP000305233"/>
    </source>
</evidence>
<dbReference type="InterPro" id="IPR015422">
    <property type="entry name" value="PyrdxlP-dep_Trfase_small"/>
</dbReference>
<comment type="function">
    <text evidence="4">Catalyzes the cleavage of L-kynurenine (L-Kyn) and L-3-hydroxykynurenine (L-3OHKyn) into anthranilic acid (AA) and 3-hydroxyanthranilic acid (3-OHAA), respectively.</text>
</comment>
<evidence type="ECO:0000313" key="5">
    <source>
        <dbReference type="EMBL" id="THJ67337.1"/>
    </source>
</evidence>
<dbReference type="Gene3D" id="3.90.1150.10">
    <property type="entry name" value="Aspartate Aminotransferase, domain 1"/>
    <property type="match status" value="1"/>
</dbReference>
<keyword evidence="6" id="KW-1185">Reference proteome</keyword>
<comment type="catalytic activity">
    <reaction evidence="4">
        <text>3-hydroxy-L-kynurenine + H2O = 3-hydroxyanthranilate + L-alanine + H(+)</text>
        <dbReference type="Rhea" id="RHEA:25143"/>
        <dbReference type="ChEBI" id="CHEBI:15377"/>
        <dbReference type="ChEBI" id="CHEBI:15378"/>
        <dbReference type="ChEBI" id="CHEBI:36559"/>
        <dbReference type="ChEBI" id="CHEBI:57972"/>
        <dbReference type="ChEBI" id="CHEBI:58125"/>
        <dbReference type="EC" id="3.7.1.3"/>
    </reaction>
</comment>
<dbReference type="GO" id="GO:0008483">
    <property type="term" value="F:transaminase activity"/>
    <property type="evidence" value="ECO:0007669"/>
    <property type="project" value="UniProtKB-KW"/>
</dbReference>
<comment type="pathway">
    <text evidence="4">Cofactor biosynthesis; NAD(+) biosynthesis; quinolinate from L-kynurenine: step 2/3.</text>
</comment>
<dbReference type="PANTHER" id="PTHR14084:SF0">
    <property type="entry name" value="KYNURENINASE"/>
    <property type="match status" value="1"/>
</dbReference>
<sequence length="416" mass="44608">MTRSSLADRAAELDADDPLAPHRKLFLDAPDDSVRAYLDGNSLGRPLAATVDTLTSFVQEQWGGRLIRGWDEGWLRLPQQIGDRLGRVALGAAEGQCVVADSTSVLLYKLARAAVAARPERTEIVVDRDNFPSDRFIVEGIARERGLTVRWLDVAYDGGATPDDVAAAVGPQTALVLLSHVAYRSGFIADVPTITRIAHDAGALVLWDLSHSVASVPAQLDAWEVDYATGCSYKYLNGGPGAPAWAYVAQRHLATFEQPILGWLGSADPFRMGSAYEPADGIRRLVSGTPPIIGMLAIQDMLSVIEGVSMDAIRAKSELLTALAVHAVDTLLEPHGVVLASPRDASRRGGHITIDHAAFATMVPELWEEGVIPDYRNPNGIRLGLSPLTTSFEDVVLTIEAIAARLDARGASSPQV</sequence>
<comment type="cofactor">
    <cofactor evidence="4">
        <name>pyridoxal 5'-phosphate</name>
        <dbReference type="ChEBI" id="CHEBI:597326"/>
    </cofactor>
</comment>
<keyword evidence="2 4" id="KW-0378">Hydrolase</keyword>
<keyword evidence="5" id="KW-0032">Aminotransferase</keyword>
<dbReference type="PANTHER" id="PTHR14084">
    <property type="entry name" value="KYNURENINASE"/>
    <property type="match status" value="1"/>
</dbReference>
<comment type="caution">
    <text evidence="5">The sequence shown here is derived from an EMBL/GenBank/DDBJ whole genome shotgun (WGS) entry which is preliminary data.</text>
</comment>
<dbReference type="PIRSF" id="PIRSF038800">
    <property type="entry name" value="KYNU"/>
    <property type="match status" value="1"/>
</dbReference>
<comment type="catalytic activity">
    <reaction evidence="4">
        <text>L-kynurenine + H2O = anthranilate + L-alanine + H(+)</text>
        <dbReference type="Rhea" id="RHEA:16813"/>
        <dbReference type="ChEBI" id="CHEBI:15377"/>
        <dbReference type="ChEBI" id="CHEBI:15378"/>
        <dbReference type="ChEBI" id="CHEBI:16567"/>
        <dbReference type="ChEBI" id="CHEBI:57959"/>
        <dbReference type="ChEBI" id="CHEBI:57972"/>
        <dbReference type="EC" id="3.7.1.3"/>
    </reaction>
</comment>
<evidence type="ECO:0000256" key="1">
    <source>
        <dbReference type="ARBA" id="ARBA00022642"/>
    </source>
</evidence>
<dbReference type="EC" id="3.7.1.3" evidence="4"/>
<dbReference type="RefSeq" id="WP_136453274.1">
    <property type="nucleotide sequence ID" value="NZ_SSWH01000003.1"/>
</dbReference>
<gene>
    <name evidence="5" type="ORF">E8P82_04305</name>
</gene>
<dbReference type="InterPro" id="IPR015421">
    <property type="entry name" value="PyrdxlP-dep_Trfase_major"/>
</dbReference>
<dbReference type="GO" id="GO:0030429">
    <property type="term" value="F:kynureninase activity"/>
    <property type="evidence" value="ECO:0007669"/>
    <property type="project" value="UniProtKB-EC"/>
</dbReference>
<accession>A0A4S5E6Y1</accession>
<dbReference type="Pfam" id="PF22580">
    <property type="entry name" value="KYNU_C"/>
    <property type="match status" value="1"/>
</dbReference>
<dbReference type="UniPathway" id="UPA00253">
    <property type="reaction ID" value="UER00329"/>
</dbReference>
<dbReference type="EMBL" id="SSWH01000003">
    <property type="protein sequence ID" value="THJ67337.1"/>
    <property type="molecule type" value="Genomic_DNA"/>
</dbReference>
<dbReference type="GO" id="GO:0019441">
    <property type="term" value="P:L-tryptophan catabolic process to kynurenine"/>
    <property type="evidence" value="ECO:0007669"/>
    <property type="project" value="TreeGrafter"/>
</dbReference>
<dbReference type="AlphaFoldDB" id="A0A4S5E6Y1"/>
<organism evidence="5 6">
    <name type="scientific">Arthrobacter echini</name>
    <dbReference type="NCBI Taxonomy" id="1529066"/>
    <lineage>
        <taxon>Bacteria</taxon>
        <taxon>Bacillati</taxon>
        <taxon>Actinomycetota</taxon>
        <taxon>Actinomycetes</taxon>
        <taxon>Micrococcales</taxon>
        <taxon>Micrococcaceae</taxon>
        <taxon>Arthrobacter</taxon>
    </lineage>
</organism>